<dbReference type="RefSeq" id="WP_002965973.1">
    <property type="nucleotide sequence ID" value="NZ_EQ999534.1"/>
</dbReference>
<dbReference type="HOGENOM" id="CLU_3041103_0_0_5"/>
<dbReference type="GeneID" id="93014802"/>
<proteinExistence type="predicted"/>
<protein>
    <submittedName>
        <fullName evidence="1">Uncharacterized protein</fullName>
    </submittedName>
</protein>
<sequence>MSHLEARFDLIESDRNAEHAGRKGLKQQKRQDWRPTLSLLYFKFIPDFKFNPGGLSKAAP</sequence>
<dbReference type="Proteomes" id="UP000004659">
    <property type="component" value="Unassembled WGS sequence"/>
</dbReference>
<accession>A0A0E1WYH1</accession>
<reference evidence="1" key="1">
    <citation type="submission" date="2009-01" db="EMBL/GenBank/DDBJ databases">
        <title>The Genome Sequence of Brucella pinnipedialis M292/94/1.</title>
        <authorList>
            <consortium name="The Broad Institute Genome Sequencing Platform"/>
            <person name="Ward D."/>
            <person name="Young S.K."/>
            <person name="Kodira C.D."/>
            <person name="Zeng Q."/>
            <person name="Koehrsen M."/>
            <person name="Alvarado L."/>
            <person name="Berlin A."/>
            <person name="Borenstein D."/>
            <person name="Chen Z."/>
            <person name="Engels R."/>
            <person name="Freedman E."/>
            <person name="Gellesch M."/>
            <person name="Goldberg J."/>
            <person name="Griggs A."/>
            <person name="Gujja S."/>
            <person name="Heiman D."/>
            <person name="Hepburn T."/>
            <person name="Howarth C."/>
            <person name="Jen D."/>
            <person name="Larson L."/>
            <person name="Lewis B."/>
            <person name="Mehta T."/>
            <person name="Park D."/>
            <person name="Pearson M."/>
            <person name="Roberts A."/>
            <person name="Saif S."/>
            <person name="Shea T."/>
            <person name="Shenoy N."/>
            <person name="Sisk P."/>
            <person name="Stolte C."/>
            <person name="Sykes S."/>
            <person name="Walk T."/>
            <person name="White J."/>
            <person name="Yandava C."/>
            <person name="Whatmore A.M."/>
            <person name="Perrett L.L."/>
            <person name="O'Callaghan D."/>
            <person name="Nusbaum C."/>
            <person name="Galagan J."/>
            <person name="Birren B."/>
        </authorList>
    </citation>
    <scope>NUCLEOTIDE SEQUENCE [LARGE SCALE GENOMIC DNA]</scope>
    <source>
        <strain evidence="1">M292/94/1</strain>
    </source>
</reference>
<organism evidence="1">
    <name type="scientific">Brucella pinnipedialis M292/94/1</name>
    <dbReference type="NCBI Taxonomy" id="520462"/>
    <lineage>
        <taxon>Bacteria</taxon>
        <taxon>Pseudomonadati</taxon>
        <taxon>Pseudomonadota</taxon>
        <taxon>Alphaproteobacteria</taxon>
        <taxon>Hyphomicrobiales</taxon>
        <taxon>Brucellaceae</taxon>
        <taxon>Brucella/Ochrobactrum group</taxon>
        <taxon>Brucella</taxon>
    </lineage>
</organism>
<dbReference type="EMBL" id="EQ999534">
    <property type="protein sequence ID" value="EEZ28921.1"/>
    <property type="molecule type" value="Genomic_DNA"/>
</dbReference>
<name>A0A0E1WYH1_9HYPH</name>
<dbReference type="AlphaFoldDB" id="A0A0E1WYH1"/>
<gene>
    <name evidence="1" type="ORF">BALG_02274</name>
</gene>
<evidence type="ECO:0000313" key="1">
    <source>
        <dbReference type="EMBL" id="EEZ28921.1"/>
    </source>
</evidence>